<gene>
    <name evidence="13" type="primary">thrS</name>
    <name evidence="16" type="ORF">CWE08_03640</name>
</gene>
<dbReference type="Gene3D" id="3.30.54.20">
    <property type="match status" value="1"/>
</dbReference>
<dbReference type="OrthoDB" id="9802304at2"/>
<dbReference type="RefSeq" id="WP_126765731.1">
    <property type="nucleotide sequence ID" value="NZ_PIPJ01000002.1"/>
</dbReference>
<keyword evidence="17" id="KW-1185">Reference proteome</keyword>
<dbReference type="SUPFAM" id="SSF55186">
    <property type="entry name" value="ThrRS/AlaRS common domain"/>
    <property type="match status" value="1"/>
</dbReference>
<keyword evidence="2 13" id="KW-0963">Cytoplasm</keyword>
<dbReference type="SUPFAM" id="SSF55681">
    <property type="entry name" value="Class II aaRS and biotin synthetases"/>
    <property type="match status" value="1"/>
</dbReference>
<evidence type="ECO:0000256" key="6">
    <source>
        <dbReference type="ARBA" id="ARBA00022741"/>
    </source>
</evidence>
<sequence length="638" mass="73506">MPVITLPDGSKREFEHPVSVLDVANDIGPGLAKATVAGRINGELVDACELMKTDSTLEIITPKNDEGVEIIRHSCAHLLGHAIKQLWPNTKMAIGPTIDNGFYYDVDIDRPLSQDDLDALEKRMQELQKTGYDVVKKRVSWEEARETFVQRGESYKVEILDENVARDDRPGLYHHEEYIDMCRGPHVPNMRFCQHFKIMKVAGAYWRGDSDNKMLQRIYGTAWADKKALKAYLQRLEEAEKRDHRKIGKTQDLFHWQEEAPGMVFWHHNGWTIFQELEKYVREKLNEYSYQEVKGPLMMDRVLWERSGHWEKFSELMFTTSSENREYAVKPMNCPGHVQIFNQGLKSYRDLPLRMAEFGCCHRNEPSGALHGLMRVRGFTQDDAHIFCTQEQVQEEVAGCIRMVYETYKTFGFEEIVVKLSTRPEKRLGDDAMWDRSEAALAEALKSHGIEFEYLPGEGAFYGPKIEFTLHDCLGRAWQCGTIQLDFALPDRLGATYVGEDNERHVPVMIHRAILGSLERFMGILIEEYAGFFPLWLSPMQVVVMNITDNQAEYAQNLVAELKKQGFRAKADLRNEKIGFKIREHTLKRVPYLLVVGDREVEDGQVAVRTRRGEDLGKLTVADFMSRLRDEVSSRVIS</sequence>
<dbReference type="InterPro" id="IPR004154">
    <property type="entry name" value="Anticodon-bd"/>
</dbReference>
<dbReference type="GO" id="GO:0000049">
    <property type="term" value="F:tRNA binding"/>
    <property type="evidence" value="ECO:0007669"/>
    <property type="project" value="UniProtKB-KW"/>
</dbReference>
<evidence type="ECO:0000259" key="14">
    <source>
        <dbReference type="PROSITE" id="PS50862"/>
    </source>
</evidence>
<evidence type="ECO:0000256" key="12">
    <source>
        <dbReference type="ARBA" id="ARBA00049515"/>
    </source>
</evidence>
<evidence type="ECO:0000256" key="8">
    <source>
        <dbReference type="ARBA" id="ARBA00022840"/>
    </source>
</evidence>
<evidence type="ECO:0000256" key="5">
    <source>
        <dbReference type="ARBA" id="ARBA00022723"/>
    </source>
</evidence>
<dbReference type="SUPFAM" id="SSF52954">
    <property type="entry name" value="Class II aaRS ABD-related"/>
    <property type="match status" value="1"/>
</dbReference>
<dbReference type="GO" id="GO:0005524">
    <property type="term" value="F:ATP binding"/>
    <property type="evidence" value="ECO:0007669"/>
    <property type="project" value="UniProtKB-UniRule"/>
</dbReference>
<evidence type="ECO:0000256" key="1">
    <source>
        <dbReference type="ARBA" id="ARBA00008226"/>
    </source>
</evidence>
<keyword evidence="7 13" id="KW-0862">Zinc</keyword>
<dbReference type="InterPro" id="IPR012947">
    <property type="entry name" value="tRNA_SAD"/>
</dbReference>
<feature type="binding site" evidence="13">
    <location>
        <position position="385"/>
    </location>
    <ligand>
        <name>Zn(2+)</name>
        <dbReference type="ChEBI" id="CHEBI:29105"/>
        <note>catalytic</note>
    </ligand>
</feature>
<dbReference type="Gene3D" id="3.10.20.30">
    <property type="match status" value="1"/>
</dbReference>
<evidence type="ECO:0000256" key="7">
    <source>
        <dbReference type="ARBA" id="ARBA00022833"/>
    </source>
</evidence>
<dbReference type="InterPro" id="IPR018163">
    <property type="entry name" value="Thr/Ala-tRNA-synth_IIc_edit"/>
</dbReference>
<dbReference type="InterPro" id="IPR012675">
    <property type="entry name" value="Beta-grasp_dom_sf"/>
</dbReference>
<dbReference type="PANTHER" id="PTHR11451:SF44">
    <property type="entry name" value="THREONINE--TRNA LIGASE, CHLOROPLASTIC_MITOCHONDRIAL 2"/>
    <property type="match status" value="1"/>
</dbReference>
<dbReference type="InterPro" id="IPR004095">
    <property type="entry name" value="TGS"/>
</dbReference>
<dbReference type="EMBL" id="PIPJ01000002">
    <property type="protein sequence ID" value="RUO22291.1"/>
    <property type="molecule type" value="Genomic_DNA"/>
</dbReference>
<dbReference type="PROSITE" id="PS50862">
    <property type="entry name" value="AA_TRNA_LIGASE_II"/>
    <property type="match status" value="1"/>
</dbReference>
<dbReference type="InterPro" id="IPR002314">
    <property type="entry name" value="aa-tRNA-synt_IIb"/>
</dbReference>
<keyword evidence="6 13" id="KW-0547">Nucleotide-binding</keyword>
<comment type="cofactor">
    <cofactor evidence="13">
        <name>Zn(2+)</name>
        <dbReference type="ChEBI" id="CHEBI:29105"/>
    </cofactor>
    <text evidence="13">Binds 1 zinc ion per subunit.</text>
</comment>
<comment type="similarity">
    <text evidence="1 13">Belongs to the class-II aminoacyl-tRNA synthetase family.</text>
</comment>
<dbReference type="GO" id="GO:0004829">
    <property type="term" value="F:threonine-tRNA ligase activity"/>
    <property type="evidence" value="ECO:0007669"/>
    <property type="project" value="UniProtKB-UniRule"/>
</dbReference>
<comment type="subcellular location">
    <subcellularLocation>
        <location evidence="13">Cytoplasm</location>
    </subcellularLocation>
</comment>
<dbReference type="FunFam" id="3.40.50.800:FF:000001">
    <property type="entry name" value="Threonine--tRNA ligase"/>
    <property type="match status" value="1"/>
</dbReference>
<dbReference type="EC" id="6.1.1.3" evidence="13"/>
<dbReference type="Pfam" id="PF07973">
    <property type="entry name" value="tRNA_SAD"/>
    <property type="match status" value="1"/>
</dbReference>
<proteinExistence type="inferred from homology"/>
<keyword evidence="5 13" id="KW-0479">Metal-binding</keyword>
<comment type="caution">
    <text evidence="16">The sequence shown here is derived from an EMBL/GenBank/DDBJ whole genome shotgun (WGS) entry which is preliminary data.</text>
</comment>
<dbReference type="NCBIfam" id="TIGR00418">
    <property type="entry name" value="thrS"/>
    <property type="match status" value="1"/>
</dbReference>
<keyword evidence="10 13" id="KW-0648">Protein biosynthesis</keyword>
<reference evidence="17" key="1">
    <citation type="journal article" date="2018" name="Front. Microbiol.">
        <title>Genome-Based Analysis Reveals the Taxonomy and Diversity of the Family Idiomarinaceae.</title>
        <authorList>
            <person name="Liu Y."/>
            <person name="Lai Q."/>
            <person name="Shao Z."/>
        </authorList>
    </citation>
    <scope>NUCLEOTIDE SEQUENCE [LARGE SCALE GENOMIC DNA]</scope>
    <source>
        <strain evidence="17">GBPy7</strain>
    </source>
</reference>
<feature type="binding site" evidence="13">
    <location>
        <position position="334"/>
    </location>
    <ligand>
        <name>Zn(2+)</name>
        <dbReference type="ChEBI" id="CHEBI:29105"/>
        <note>catalytic</note>
    </ligand>
</feature>
<dbReference type="CDD" id="cd00771">
    <property type="entry name" value="ThrRS_core"/>
    <property type="match status" value="1"/>
</dbReference>
<protein>
    <recommendedName>
        <fullName evidence="13">Threonine--tRNA ligase</fullName>
        <ecNumber evidence="13">6.1.1.3</ecNumber>
    </recommendedName>
    <alternativeName>
        <fullName evidence="13">Threonyl-tRNA synthetase</fullName>
        <shortName evidence="13">ThrRS</shortName>
    </alternativeName>
</protein>
<evidence type="ECO:0000256" key="4">
    <source>
        <dbReference type="ARBA" id="ARBA00022598"/>
    </source>
</evidence>
<comment type="subunit">
    <text evidence="13">Homodimer.</text>
</comment>
<organism evidence="16 17">
    <name type="scientific">Aliidiomarina iranensis</name>
    <dbReference type="NCBI Taxonomy" id="1434071"/>
    <lineage>
        <taxon>Bacteria</taxon>
        <taxon>Pseudomonadati</taxon>
        <taxon>Pseudomonadota</taxon>
        <taxon>Gammaproteobacteria</taxon>
        <taxon>Alteromonadales</taxon>
        <taxon>Idiomarinaceae</taxon>
        <taxon>Aliidiomarina</taxon>
    </lineage>
</organism>
<dbReference type="Gene3D" id="3.30.930.10">
    <property type="entry name" value="Bira Bifunctional Protein, Domain 2"/>
    <property type="match status" value="1"/>
</dbReference>
<dbReference type="CDD" id="cd00860">
    <property type="entry name" value="ThrRS_anticodon"/>
    <property type="match status" value="1"/>
</dbReference>
<evidence type="ECO:0000256" key="13">
    <source>
        <dbReference type="HAMAP-Rule" id="MF_00184"/>
    </source>
</evidence>
<evidence type="ECO:0000256" key="10">
    <source>
        <dbReference type="ARBA" id="ARBA00022917"/>
    </source>
</evidence>
<evidence type="ECO:0000256" key="9">
    <source>
        <dbReference type="ARBA" id="ARBA00022884"/>
    </source>
</evidence>
<feature type="region of interest" description="Catalytic" evidence="13">
    <location>
        <begin position="243"/>
        <end position="534"/>
    </location>
</feature>
<dbReference type="Pfam" id="PF02824">
    <property type="entry name" value="TGS"/>
    <property type="match status" value="1"/>
</dbReference>
<keyword evidence="4 13" id="KW-0436">Ligase</keyword>
<evidence type="ECO:0000256" key="2">
    <source>
        <dbReference type="ARBA" id="ARBA00022490"/>
    </source>
</evidence>
<dbReference type="PROSITE" id="PS51880">
    <property type="entry name" value="TGS"/>
    <property type="match status" value="1"/>
</dbReference>
<evidence type="ECO:0000313" key="17">
    <source>
        <dbReference type="Proteomes" id="UP000288395"/>
    </source>
</evidence>
<evidence type="ECO:0000259" key="15">
    <source>
        <dbReference type="PROSITE" id="PS51880"/>
    </source>
</evidence>
<dbReference type="Pfam" id="PF03129">
    <property type="entry name" value="HGTP_anticodon"/>
    <property type="match status" value="1"/>
</dbReference>
<dbReference type="FunFam" id="3.10.20.30:FF:000005">
    <property type="entry name" value="Threonine--tRNA ligase"/>
    <property type="match status" value="1"/>
</dbReference>
<dbReference type="InterPro" id="IPR045864">
    <property type="entry name" value="aa-tRNA-synth_II/BPL/LPL"/>
</dbReference>
<keyword evidence="3 13" id="KW-0820">tRNA-binding</keyword>
<dbReference type="InterPro" id="IPR012676">
    <property type="entry name" value="TGS-like"/>
</dbReference>
<evidence type="ECO:0000256" key="11">
    <source>
        <dbReference type="ARBA" id="ARBA00023146"/>
    </source>
</evidence>
<dbReference type="HAMAP" id="MF_00184">
    <property type="entry name" value="Thr_tRNA_synth"/>
    <property type="match status" value="1"/>
</dbReference>
<keyword evidence="11 13" id="KW-0030">Aminoacyl-tRNA synthetase</keyword>
<comment type="catalytic activity">
    <reaction evidence="12 13">
        <text>tRNA(Thr) + L-threonine + ATP = L-threonyl-tRNA(Thr) + AMP + diphosphate + H(+)</text>
        <dbReference type="Rhea" id="RHEA:24624"/>
        <dbReference type="Rhea" id="RHEA-COMP:9670"/>
        <dbReference type="Rhea" id="RHEA-COMP:9704"/>
        <dbReference type="ChEBI" id="CHEBI:15378"/>
        <dbReference type="ChEBI" id="CHEBI:30616"/>
        <dbReference type="ChEBI" id="CHEBI:33019"/>
        <dbReference type="ChEBI" id="CHEBI:57926"/>
        <dbReference type="ChEBI" id="CHEBI:78442"/>
        <dbReference type="ChEBI" id="CHEBI:78534"/>
        <dbReference type="ChEBI" id="CHEBI:456215"/>
        <dbReference type="EC" id="6.1.1.3"/>
    </reaction>
</comment>
<dbReference type="InterPro" id="IPR036621">
    <property type="entry name" value="Anticodon-bd_dom_sf"/>
</dbReference>
<dbReference type="AlphaFoldDB" id="A0A432VZW0"/>
<dbReference type="Gene3D" id="3.30.980.10">
    <property type="entry name" value="Threonyl-trna Synthetase, Chain A, domain 2"/>
    <property type="match status" value="1"/>
</dbReference>
<dbReference type="PRINTS" id="PR01047">
    <property type="entry name" value="TRNASYNTHTHR"/>
</dbReference>
<feature type="domain" description="Aminoacyl-transfer RNA synthetases class-II family profile" evidence="14">
    <location>
        <begin position="270"/>
        <end position="534"/>
    </location>
</feature>
<dbReference type="Pfam" id="PF00587">
    <property type="entry name" value="tRNA-synt_2b"/>
    <property type="match status" value="1"/>
</dbReference>
<dbReference type="InterPro" id="IPR033728">
    <property type="entry name" value="ThrRS_core"/>
</dbReference>
<keyword evidence="9 13" id="KW-0694">RNA-binding</keyword>
<dbReference type="Gene3D" id="3.40.50.800">
    <property type="entry name" value="Anticodon-binding domain"/>
    <property type="match status" value="1"/>
</dbReference>
<dbReference type="FunFam" id="3.30.54.20:FF:000002">
    <property type="entry name" value="Threonine--tRNA ligase"/>
    <property type="match status" value="1"/>
</dbReference>
<name>A0A432VZW0_9GAMM</name>
<dbReference type="SUPFAM" id="SSF81271">
    <property type="entry name" value="TGS-like"/>
    <property type="match status" value="1"/>
</dbReference>
<dbReference type="FunFam" id="3.30.980.10:FF:000005">
    <property type="entry name" value="Threonyl-tRNA synthetase, mitochondrial"/>
    <property type="match status" value="1"/>
</dbReference>
<evidence type="ECO:0000313" key="16">
    <source>
        <dbReference type="EMBL" id="RUO22291.1"/>
    </source>
</evidence>
<dbReference type="GO" id="GO:0046872">
    <property type="term" value="F:metal ion binding"/>
    <property type="evidence" value="ECO:0007669"/>
    <property type="project" value="UniProtKB-KW"/>
</dbReference>
<dbReference type="GO" id="GO:0006435">
    <property type="term" value="P:threonyl-tRNA aminoacylation"/>
    <property type="evidence" value="ECO:0007669"/>
    <property type="project" value="UniProtKB-UniRule"/>
</dbReference>
<dbReference type="PANTHER" id="PTHR11451">
    <property type="entry name" value="THREONINE-TRNA LIGASE"/>
    <property type="match status" value="1"/>
</dbReference>
<dbReference type="SMART" id="SM00863">
    <property type="entry name" value="tRNA_SAD"/>
    <property type="match status" value="1"/>
</dbReference>
<feature type="domain" description="TGS" evidence="15">
    <location>
        <begin position="1"/>
        <end position="61"/>
    </location>
</feature>
<dbReference type="InterPro" id="IPR002320">
    <property type="entry name" value="Thr-tRNA-ligase_IIa"/>
</dbReference>
<accession>A0A432VZW0</accession>
<dbReference type="GO" id="GO:0005829">
    <property type="term" value="C:cytosol"/>
    <property type="evidence" value="ECO:0007669"/>
    <property type="project" value="TreeGrafter"/>
</dbReference>
<dbReference type="CDD" id="cd01667">
    <property type="entry name" value="TGS_ThrRS"/>
    <property type="match status" value="1"/>
</dbReference>
<keyword evidence="8 13" id="KW-0067">ATP-binding</keyword>
<feature type="binding site" evidence="13">
    <location>
        <position position="511"/>
    </location>
    <ligand>
        <name>Zn(2+)</name>
        <dbReference type="ChEBI" id="CHEBI:29105"/>
        <note>catalytic</note>
    </ligand>
</feature>
<dbReference type="InterPro" id="IPR047246">
    <property type="entry name" value="ThrRS_anticodon"/>
</dbReference>
<evidence type="ECO:0000256" key="3">
    <source>
        <dbReference type="ARBA" id="ARBA00022555"/>
    </source>
</evidence>
<dbReference type="Proteomes" id="UP000288395">
    <property type="component" value="Unassembled WGS sequence"/>
</dbReference>
<dbReference type="FunFam" id="3.30.930.10:FF:000002">
    <property type="entry name" value="Threonine--tRNA ligase"/>
    <property type="match status" value="1"/>
</dbReference>
<dbReference type="InterPro" id="IPR006195">
    <property type="entry name" value="aa-tRNA-synth_II"/>
</dbReference>